<dbReference type="OrthoDB" id="9766909at2"/>
<dbReference type="GO" id="GO:0005886">
    <property type="term" value="C:plasma membrane"/>
    <property type="evidence" value="ECO:0007669"/>
    <property type="project" value="UniProtKB-SubCell"/>
</dbReference>
<dbReference type="NCBIfam" id="TIGR02070">
    <property type="entry name" value="mono_pep_trsgly"/>
    <property type="match status" value="1"/>
</dbReference>
<keyword evidence="2 12" id="KW-1003">Cell membrane</keyword>
<evidence type="ECO:0000313" key="14">
    <source>
        <dbReference type="EMBL" id="PXX81348.1"/>
    </source>
</evidence>
<proteinExistence type="inferred from homology"/>
<comment type="catalytic activity">
    <reaction evidence="12">
        <text>[GlcNAc-(1-&gt;4)-Mur2Ac(oyl-L-Ala-gamma-D-Glu-L-Lys-D-Ala-D-Ala)](n)-di-trans,octa-cis-undecaprenyl diphosphate + beta-D-GlcNAc-(1-&gt;4)-Mur2Ac(oyl-L-Ala-gamma-D-Glu-L-Lys-D-Ala-D-Ala)-di-trans,octa-cis-undecaprenyl diphosphate = [GlcNAc-(1-&gt;4)-Mur2Ac(oyl-L-Ala-gamma-D-Glu-L-Lys-D-Ala-D-Ala)](n+1)-di-trans,octa-cis-undecaprenyl diphosphate + di-trans,octa-cis-undecaprenyl diphosphate + H(+)</text>
        <dbReference type="Rhea" id="RHEA:23708"/>
        <dbReference type="Rhea" id="RHEA-COMP:9602"/>
        <dbReference type="Rhea" id="RHEA-COMP:9603"/>
        <dbReference type="ChEBI" id="CHEBI:15378"/>
        <dbReference type="ChEBI" id="CHEBI:58405"/>
        <dbReference type="ChEBI" id="CHEBI:60033"/>
        <dbReference type="ChEBI" id="CHEBI:78435"/>
        <dbReference type="EC" id="2.4.99.28"/>
    </reaction>
</comment>
<comment type="subcellular location">
    <subcellularLocation>
        <location evidence="1 12">Cell inner membrane</location>
        <topology evidence="1 12">Single-pass membrane protein</topology>
    </subcellularLocation>
</comment>
<reference evidence="14 15" key="1">
    <citation type="submission" date="2018-05" db="EMBL/GenBank/DDBJ databases">
        <title>Genomic Encyclopedia of Type Strains, Phase IV (KMG-IV): sequencing the most valuable type-strain genomes for metagenomic binning, comparative biology and taxonomic classification.</title>
        <authorList>
            <person name="Goeker M."/>
        </authorList>
    </citation>
    <scope>NUCLEOTIDE SEQUENCE [LARGE SCALE GENOMIC DNA]</scope>
    <source>
        <strain evidence="14 15">DSM 29661</strain>
    </source>
</reference>
<keyword evidence="10 12" id="KW-0472">Membrane</keyword>
<evidence type="ECO:0000256" key="4">
    <source>
        <dbReference type="ARBA" id="ARBA00022676"/>
    </source>
</evidence>
<keyword evidence="9 12" id="KW-1133">Transmembrane helix</keyword>
<evidence type="ECO:0000256" key="6">
    <source>
        <dbReference type="ARBA" id="ARBA00022692"/>
    </source>
</evidence>
<dbReference type="Gene3D" id="1.10.3810.10">
    <property type="entry name" value="Biosynthetic peptidoglycan transglycosylase-like"/>
    <property type="match status" value="1"/>
</dbReference>
<dbReference type="InterPro" id="IPR011812">
    <property type="entry name" value="Pep_trsgly"/>
</dbReference>
<comment type="caution">
    <text evidence="14">The sequence shown here is derived from an EMBL/GenBank/DDBJ whole genome shotgun (WGS) entry which is preliminary data.</text>
</comment>
<dbReference type="InterPro" id="IPR023346">
    <property type="entry name" value="Lysozyme-like_dom_sf"/>
</dbReference>
<dbReference type="RefSeq" id="WP_110389649.1">
    <property type="nucleotide sequence ID" value="NZ_QJKI01000002.1"/>
</dbReference>
<keyword evidence="5 12" id="KW-0808">Transferase</keyword>
<keyword evidence="7 12" id="KW-0133">Cell shape</keyword>
<evidence type="ECO:0000259" key="13">
    <source>
        <dbReference type="Pfam" id="PF00912"/>
    </source>
</evidence>
<comment type="pathway">
    <text evidence="12">Cell wall biogenesis; peptidoglycan biosynthesis.</text>
</comment>
<dbReference type="EC" id="2.4.99.28" evidence="12"/>
<dbReference type="GO" id="GO:0009274">
    <property type="term" value="C:peptidoglycan-based cell wall"/>
    <property type="evidence" value="ECO:0007669"/>
    <property type="project" value="InterPro"/>
</dbReference>
<evidence type="ECO:0000256" key="10">
    <source>
        <dbReference type="ARBA" id="ARBA00023136"/>
    </source>
</evidence>
<comment type="function">
    <text evidence="12">Peptidoglycan polymerase that catalyzes glycan chain elongation from lipid-linked precursors.</text>
</comment>
<evidence type="ECO:0000256" key="11">
    <source>
        <dbReference type="ARBA" id="ARBA00023316"/>
    </source>
</evidence>
<feature type="domain" description="Glycosyl transferase family 51" evidence="13">
    <location>
        <begin position="59"/>
        <end position="225"/>
    </location>
</feature>
<dbReference type="Pfam" id="PF00912">
    <property type="entry name" value="Transgly"/>
    <property type="match status" value="1"/>
</dbReference>
<dbReference type="UniPathway" id="UPA00219"/>
<evidence type="ECO:0000256" key="5">
    <source>
        <dbReference type="ARBA" id="ARBA00022679"/>
    </source>
</evidence>
<evidence type="ECO:0000256" key="2">
    <source>
        <dbReference type="ARBA" id="ARBA00022475"/>
    </source>
</evidence>
<comment type="similarity">
    <text evidence="12">Belongs to the glycosyltransferase 51 family.</text>
</comment>
<keyword evidence="15" id="KW-1185">Reference proteome</keyword>
<dbReference type="Proteomes" id="UP000247555">
    <property type="component" value="Unassembled WGS sequence"/>
</dbReference>
<name>A0A318KWU8_9NEIS</name>
<dbReference type="GO" id="GO:0009252">
    <property type="term" value="P:peptidoglycan biosynthetic process"/>
    <property type="evidence" value="ECO:0007669"/>
    <property type="project" value="UniProtKB-UniRule"/>
</dbReference>
<evidence type="ECO:0000256" key="7">
    <source>
        <dbReference type="ARBA" id="ARBA00022960"/>
    </source>
</evidence>
<evidence type="ECO:0000256" key="3">
    <source>
        <dbReference type="ARBA" id="ARBA00022519"/>
    </source>
</evidence>
<sequence>MTWRRLGRLALALLALLLVYQLWLFGWIVYWKWNNPAMTSFMSEQQARLASQHPDDEFELKHQWVAYAAISPQLKRALVASEDAKFLQHEGFDWEGIQTAWEKNLAKGRIVAGGSTISQQLAKNLFLSSQRTPWRKAEEAVITVMLEAVMDKRRIFEIYLNVIEWGDGVFGAEAAARHYFRTPAARLSAAQAARLAAMVPNPRYYDAHRNDRSLARKAAIIQRRMAYADVPG</sequence>
<dbReference type="EMBL" id="QJKI01000002">
    <property type="protein sequence ID" value="PXX81348.1"/>
    <property type="molecule type" value="Genomic_DNA"/>
</dbReference>
<dbReference type="HAMAP" id="MF_00766">
    <property type="entry name" value="PGT_MtgA"/>
    <property type="match status" value="1"/>
</dbReference>
<evidence type="ECO:0000256" key="9">
    <source>
        <dbReference type="ARBA" id="ARBA00022989"/>
    </source>
</evidence>
<dbReference type="SUPFAM" id="SSF53955">
    <property type="entry name" value="Lysozyme-like"/>
    <property type="match status" value="1"/>
</dbReference>
<dbReference type="InterPro" id="IPR036950">
    <property type="entry name" value="PBP_transglycosylase"/>
</dbReference>
<keyword evidence="6 12" id="KW-0812">Transmembrane</keyword>
<evidence type="ECO:0000313" key="15">
    <source>
        <dbReference type="Proteomes" id="UP000247555"/>
    </source>
</evidence>
<organism evidence="14 15">
    <name type="scientific">Rivihabitans pingtungensis</name>
    <dbReference type="NCBI Taxonomy" id="1054498"/>
    <lineage>
        <taxon>Bacteria</taxon>
        <taxon>Pseudomonadati</taxon>
        <taxon>Pseudomonadota</taxon>
        <taxon>Betaproteobacteria</taxon>
        <taxon>Neisseriales</taxon>
        <taxon>Aquaspirillaceae</taxon>
        <taxon>Rivihabitans</taxon>
    </lineage>
</organism>
<keyword evidence="11 12" id="KW-0961">Cell wall biogenesis/degradation</keyword>
<dbReference type="GO" id="GO:0008955">
    <property type="term" value="F:peptidoglycan glycosyltransferase activity"/>
    <property type="evidence" value="ECO:0007669"/>
    <property type="project" value="UniProtKB-UniRule"/>
</dbReference>
<keyword evidence="4 12" id="KW-0328">Glycosyltransferase</keyword>
<accession>A0A318KWU8</accession>
<evidence type="ECO:0000256" key="8">
    <source>
        <dbReference type="ARBA" id="ARBA00022984"/>
    </source>
</evidence>
<dbReference type="GO" id="GO:0071555">
    <property type="term" value="P:cell wall organization"/>
    <property type="evidence" value="ECO:0007669"/>
    <property type="project" value="UniProtKB-KW"/>
</dbReference>
<protein>
    <recommendedName>
        <fullName evidence="12">Biosynthetic peptidoglycan transglycosylase</fullName>
        <ecNumber evidence="12">2.4.99.28</ecNumber>
    </recommendedName>
    <alternativeName>
        <fullName evidence="12">Glycan polymerase</fullName>
    </alternativeName>
    <alternativeName>
        <fullName evidence="12">Peptidoglycan glycosyltransferase MtgA</fullName>
        <shortName evidence="12">PGT</shortName>
    </alternativeName>
</protein>
<dbReference type="GO" id="GO:0016763">
    <property type="term" value="F:pentosyltransferase activity"/>
    <property type="evidence" value="ECO:0007669"/>
    <property type="project" value="InterPro"/>
</dbReference>
<dbReference type="PANTHER" id="PTHR30400:SF0">
    <property type="entry name" value="BIOSYNTHETIC PEPTIDOGLYCAN TRANSGLYCOSYLASE"/>
    <property type="match status" value="1"/>
</dbReference>
<keyword evidence="3 12" id="KW-0997">Cell inner membrane</keyword>
<dbReference type="GO" id="GO:0008360">
    <property type="term" value="P:regulation of cell shape"/>
    <property type="evidence" value="ECO:0007669"/>
    <property type="project" value="UniProtKB-KW"/>
</dbReference>
<evidence type="ECO:0000256" key="12">
    <source>
        <dbReference type="HAMAP-Rule" id="MF_00766"/>
    </source>
</evidence>
<dbReference type="InterPro" id="IPR001264">
    <property type="entry name" value="Glyco_trans_51"/>
</dbReference>
<dbReference type="AlphaFoldDB" id="A0A318KWU8"/>
<gene>
    <name evidence="12" type="primary">mtgA</name>
    <name evidence="14" type="ORF">DFR34_102188</name>
</gene>
<keyword evidence="8 12" id="KW-0573">Peptidoglycan synthesis</keyword>
<evidence type="ECO:0000256" key="1">
    <source>
        <dbReference type="ARBA" id="ARBA00004377"/>
    </source>
</evidence>
<dbReference type="PANTHER" id="PTHR30400">
    <property type="entry name" value="MONOFUNCTIONAL BIOSYNTHETIC PEPTIDOGLYCAN TRANSGLYCOSYLASE"/>
    <property type="match status" value="1"/>
</dbReference>